<keyword evidence="2" id="KW-0732">Signal</keyword>
<evidence type="ECO:0000313" key="4">
    <source>
        <dbReference type="Proteomes" id="UP000054337"/>
    </source>
</evidence>
<keyword evidence="4" id="KW-1185">Reference proteome</keyword>
<keyword evidence="1" id="KW-1133">Transmembrane helix</keyword>
<dbReference type="RefSeq" id="XP_014555180.1">
    <property type="nucleotide sequence ID" value="XM_014699694.1"/>
</dbReference>
<feature type="transmembrane region" description="Helical" evidence="1">
    <location>
        <begin position="139"/>
        <end position="164"/>
    </location>
</feature>
<dbReference type="PROSITE" id="PS51257">
    <property type="entry name" value="PROKAR_LIPOPROTEIN"/>
    <property type="match status" value="1"/>
</dbReference>
<accession>W7EFD5</accession>
<protein>
    <submittedName>
        <fullName evidence="3">Uncharacterized protein</fullName>
    </submittedName>
</protein>
<reference evidence="3 4" key="1">
    <citation type="journal article" date="2013" name="PLoS Genet.">
        <title>Comparative genome structure, secondary metabolite, and effector coding capacity across Cochliobolus pathogens.</title>
        <authorList>
            <person name="Condon B.J."/>
            <person name="Leng Y."/>
            <person name="Wu D."/>
            <person name="Bushley K.E."/>
            <person name="Ohm R.A."/>
            <person name="Otillar R."/>
            <person name="Martin J."/>
            <person name="Schackwitz W."/>
            <person name="Grimwood J."/>
            <person name="MohdZainudin N."/>
            <person name="Xue C."/>
            <person name="Wang R."/>
            <person name="Manning V.A."/>
            <person name="Dhillon B."/>
            <person name="Tu Z.J."/>
            <person name="Steffenson B.J."/>
            <person name="Salamov A."/>
            <person name="Sun H."/>
            <person name="Lowry S."/>
            <person name="LaButti K."/>
            <person name="Han J."/>
            <person name="Copeland A."/>
            <person name="Lindquist E."/>
            <person name="Barry K."/>
            <person name="Schmutz J."/>
            <person name="Baker S.E."/>
            <person name="Ciuffetti L.M."/>
            <person name="Grigoriev I.V."/>
            <person name="Zhong S."/>
            <person name="Turgeon B.G."/>
        </authorList>
    </citation>
    <scope>NUCLEOTIDE SEQUENCE [LARGE SCALE GENOMIC DNA]</scope>
    <source>
        <strain evidence="3 4">FI3</strain>
    </source>
</reference>
<dbReference type="Proteomes" id="UP000054337">
    <property type="component" value="Unassembled WGS sequence"/>
</dbReference>
<keyword evidence="1" id="KW-0812">Transmembrane</keyword>
<feature type="signal peptide" evidence="2">
    <location>
        <begin position="1"/>
        <end position="21"/>
    </location>
</feature>
<dbReference type="HOGENOM" id="CLU_1315203_0_0_1"/>
<name>W7EFD5_BIPV3</name>
<dbReference type="AlphaFoldDB" id="W7EFD5"/>
<evidence type="ECO:0000256" key="1">
    <source>
        <dbReference type="SAM" id="Phobius"/>
    </source>
</evidence>
<sequence length="209" mass="22752">MARTITIAVFTTAAFLVLTLALGCTLNNIIPYLDETLDMSESTMAWFDYFPATDICGVDTMAMMWPTTRSISLPNSANALSASLLEKTPAIMSSMAGFVRQVCSIMIASFEIGQHIFDTAIALRAHLHLLCEPPVADSLFATLILVATSAILPLLQSLFWMIGYPIMKIAVLFALVARKIFGGRASFLFFAAYIVLASIVVYFWGSLTG</sequence>
<evidence type="ECO:0000256" key="2">
    <source>
        <dbReference type="SAM" id="SignalP"/>
    </source>
</evidence>
<proteinExistence type="predicted"/>
<dbReference type="EMBL" id="KI968749">
    <property type="protein sequence ID" value="EUN25629.1"/>
    <property type="molecule type" value="Genomic_DNA"/>
</dbReference>
<gene>
    <name evidence="3" type="ORF">COCVIDRAFT_17193</name>
</gene>
<dbReference type="GeneID" id="26251959"/>
<keyword evidence="1" id="KW-0472">Membrane</keyword>
<organism evidence="3 4">
    <name type="scientific">Bipolaris victoriae (strain FI3)</name>
    <name type="common">Victoria blight of oats agent</name>
    <name type="synonym">Cochliobolus victoriae</name>
    <dbReference type="NCBI Taxonomy" id="930091"/>
    <lineage>
        <taxon>Eukaryota</taxon>
        <taxon>Fungi</taxon>
        <taxon>Dikarya</taxon>
        <taxon>Ascomycota</taxon>
        <taxon>Pezizomycotina</taxon>
        <taxon>Dothideomycetes</taxon>
        <taxon>Pleosporomycetidae</taxon>
        <taxon>Pleosporales</taxon>
        <taxon>Pleosporineae</taxon>
        <taxon>Pleosporaceae</taxon>
        <taxon>Bipolaris</taxon>
    </lineage>
</organism>
<feature type="transmembrane region" description="Helical" evidence="1">
    <location>
        <begin position="185"/>
        <end position="205"/>
    </location>
</feature>
<evidence type="ECO:0000313" key="3">
    <source>
        <dbReference type="EMBL" id="EUN25629.1"/>
    </source>
</evidence>
<feature type="chain" id="PRO_5004893886" evidence="2">
    <location>
        <begin position="22"/>
        <end position="209"/>
    </location>
</feature>